<dbReference type="OrthoDB" id="3347011at2"/>
<name>A0A246RTK9_9ACTN</name>
<protein>
    <recommendedName>
        <fullName evidence="3">Nucleotidyl transferase AbiEii/AbiGii toxin family protein</fullName>
    </recommendedName>
</protein>
<dbReference type="RefSeq" id="WP_088642061.1">
    <property type="nucleotide sequence ID" value="NZ_CBDRBW010000001.1"/>
</dbReference>
<dbReference type="EMBL" id="MZMV01000002">
    <property type="protein sequence ID" value="OWV13002.1"/>
    <property type="molecule type" value="Genomic_DNA"/>
</dbReference>
<dbReference type="AlphaFoldDB" id="A0A246RTK9"/>
<reference evidence="1 2" key="1">
    <citation type="submission" date="2017-03" db="EMBL/GenBank/DDBJ databases">
        <title>Whole genome sequence of Micromonospora wenchangensis, isolated from mangrove soil.</title>
        <authorList>
            <person name="Yang H."/>
        </authorList>
    </citation>
    <scope>NUCLEOTIDE SEQUENCE [LARGE SCALE GENOMIC DNA]</scope>
    <source>
        <strain evidence="1 2">CCTCC AA 2012002</strain>
    </source>
</reference>
<accession>A0A246RTK9</accession>
<evidence type="ECO:0000313" key="1">
    <source>
        <dbReference type="EMBL" id="OWV13002.1"/>
    </source>
</evidence>
<keyword evidence="2" id="KW-1185">Reference proteome</keyword>
<sequence length="293" mass="32595">MSRRYSTASALRAAVDNRILERARLLGRDPNWLRRRLAFTRLLVRLVHQNTDAWVLKGGMAVELRRPGLARSTRDVDLVIRPGLVADPADGTELHEALIEALLTDPDGDGFIYSAAAPTRLRDDAYGRPAWRFPVEGRLAGQLFATLKLDVVARPEELGGVELLELPDDLAFAAIPTRVIWVADLRQQYAEKLHALTRLYETGLSTRVRDLVDLVLLVEDGVLADESLVRRVHHVFSIRGTHTVPDDLPEPPPSWNVRYEVLAAEIGLAVTSAVEAHKIISGHWAQARATADR</sequence>
<dbReference type="Pfam" id="PF08843">
    <property type="entry name" value="AbiEii"/>
    <property type="match status" value="1"/>
</dbReference>
<evidence type="ECO:0008006" key="3">
    <source>
        <dbReference type="Google" id="ProtNLM"/>
    </source>
</evidence>
<organism evidence="1 2">
    <name type="scientific">Micromonospora wenchangensis</name>
    <dbReference type="NCBI Taxonomy" id="1185415"/>
    <lineage>
        <taxon>Bacteria</taxon>
        <taxon>Bacillati</taxon>
        <taxon>Actinomycetota</taxon>
        <taxon>Actinomycetes</taxon>
        <taxon>Micromonosporales</taxon>
        <taxon>Micromonosporaceae</taxon>
        <taxon>Micromonospora</taxon>
    </lineage>
</organism>
<dbReference type="Proteomes" id="UP000197174">
    <property type="component" value="Unassembled WGS sequence"/>
</dbReference>
<proteinExistence type="predicted"/>
<dbReference type="InterPro" id="IPR014942">
    <property type="entry name" value="AbiEii"/>
</dbReference>
<comment type="caution">
    <text evidence="1">The sequence shown here is derived from an EMBL/GenBank/DDBJ whole genome shotgun (WGS) entry which is preliminary data.</text>
</comment>
<evidence type="ECO:0000313" key="2">
    <source>
        <dbReference type="Proteomes" id="UP000197174"/>
    </source>
</evidence>
<gene>
    <name evidence="1" type="ORF">B5D80_02360</name>
</gene>